<dbReference type="GO" id="GO:0004386">
    <property type="term" value="F:helicase activity"/>
    <property type="evidence" value="ECO:0007669"/>
    <property type="project" value="UniProtKB-KW"/>
</dbReference>
<feature type="compositionally biased region" description="Polar residues" evidence="7">
    <location>
        <begin position="157"/>
        <end position="169"/>
    </location>
</feature>
<dbReference type="InterPro" id="IPR001650">
    <property type="entry name" value="Helicase_C-like"/>
</dbReference>
<name>A0A5J9TKL0_9POAL</name>
<evidence type="ECO:0000256" key="6">
    <source>
        <dbReference type="ARBA" id="ARBA00023242"/>
    </source>
</evidence>
<dbReference type="Gene3D" id="3.40.50.10810">
    <property type="entry name" value="Tandem AAA-ATPase domain"/>
    <property type="match status" value="1"/>
</dbReference>
<evidence type="ECO:0000256" key="4">
    <source>
        <dbReference type="ARBA" id="ARBA00022806"/>
    </source>
</evidence>
<dbReference type="Pfam" id="PF00271">
    <property type="entry name" value="Helicase_C"/>
    <property type="match status" value="1"/>
</dbReference>
<feature type="compositionally biased region" description="Basic residues" evidence="7">
    <location>
        <begin position="197"/>
        <end position="206"/>
    </location>
</feature>
<accession>A0A5J9TKL0</accession>
<evidence type="ECO:0000259" key="8">
    <source>
        <dbReference type="PROSITE" id="PS51192"/>
    </source>
</evidence>
<dbReference type="EMBL" id="RWGY01000039">
    <property type="protein sequence ID" value="TVU11814.1"/>
    <property type="molecule type" value="Genomic_DNA"/>
</dbReference>
<dbReference type="PROSITE" id="PS51194">
    <property type="entry name" value="HELICASE_CTER"/>
    <property type="match status" value="1"/>
</dbReference>
<feature type="region of interest" description="Disordered" evidence="7">
    <location>
        <begin position="4086"/>
        <end position="4149"/>
    </location>
</feature>
<dbReference type="GO" id="GO:0042393">
    <property type="term" value="F:histone binding"/>
    <property type="evidence" value="ECO:0007669"/>
    <property type="project" value="InterPro"/>
</dbReference>
<keyword evidence="2" id="KW-0547">Nucleotide-binding</keyword>
<feature type="region of interest" description="Disordered" evidence="7">
    <location>
        <begin position="1953"/>
        <end position="2063"/>
    </location>
</feature>
<feature type="region of interest" description="Disordered" evidence="7">
    <location>
        <begin position="680"/>
        <end position="715"/>
    </location>
</feature>
<dbReference type="InterPro" id="IPR038718">
    <property type="entry name" value="SNF2-like_sf"/>
</dbReference>
<feature type="compositionally biased region" description="Polar residues" evidence="7">
    <location>
        <begin position="1838"/>
        <end position="1850"/>
    </location>
</feature>
<dbReference type="FunFam" id="3.40.50.300:FF:000871">
    <property type="entry name" value="Chromatin structure-remodeling complex protein SYD"/>
    <property type="match status" value="1"/>
</dbReference>
<feature type="compositionally biased region" description="Basic and acidic residues" evidence="7">
    <location>
        <begin position="2818"/>
        <end position="2846"/>
    </location>
</feature>
<evidence type="ECO:0000256" key="5">
    <source>
        <dbReference type="ARBA" id="ARBA00022840"/>
    </source>
</evidence>
<feature type="compositionally biased region" description="Basic and acidic residues" evidence="7">
    <location>
        <begin position="207"/>
        <end position="221"/>
    </location>
</feature>
<evidence type="ECO:0000259" key="9">
    <source>
        <dbReference type="PROSITE" id="PS51194"/>
    </source>
</evidence>
<feature type="compositionally biased region" description="Polar residues" evidence="7">
    <location>
        <begin position="2032"/>
        <end position="2046"/>
    </location>
</feature>
<feature type="region of interest" description="Disordered" evidence="7">
    <location>
        <begin position="3179"/>
        <end position="3203"/>
    </location>
</feature>
<feature type="compositionally biased region" description="Polar residues" evidence="7">
    <location>
        <begin position="4131"/>
        <end position="4143"/>
    </location>
</feature>
<feature type="compositionally biased region" description="Polar residues" evidence="7">
    <location>
        <begin position="508"/>
        <end position="518"/>
    </location>
</feature>
<reference evidence="11 12" key="1">
    <citation type="journal article" date="2019" name="Sci. Rep.">
        <title>A high-quality genome of Eragrostis curvula grass provides insights into Poaceae evolution and supports new strategies to enhance forage quality.</title>
        <authorList>
            <person name="Carballo J."/>
            <person name="Santos B.A.C.M."/>
            <person name="Zappacosta D."/>
            <person name="Garbus I."/>
            <person name="Selva J.P."/>
            <person name="Gallo C.A."/>
            <person name="Diaz A."/>
            <person name="Albertini E."/>
            <person name="Caccamo M."/>
            <person name="Echenique V."/>
        </authorList>
    </citation>
    <scope>NUCLEOTIDE SEQUENCE [LARGE SCALE GENOMIC DNA]</scope>
    <source>
        <strain evidence="12">cv. Victoria</strain>
        <tissue evidence="11">Leaf</tissue>
    </source>
</reference>
<feature type="region of interest" description="Disordered" evidence="7">
    <location>
        <begin position="3100"/>
        <end position="3122"/>
    </location>
</feature>
<dbReference type="InterPro" id="IPR014012">
    <property type="entry name" value="HSA_dom"/>
</dbReference>
<organism evidence="11 12">
    <name type="scientific">Eragrostis curvula</name>
    <name type="common">weeping love grass</name>
    <dbReference type="NCBI Taxonomy" id="38414"/>
    <lineage>
        <taxon>Eukaryota</taxon>
        <taxon>Viridiplantae</taxon>
        <taxon>Streptophyta</taxon>
        <taxon>Embryophyta</taxon>
        <taxon>Tracheophyta</taxon>
        <taxon>Spermatophyta</taxon>
        <taxon>Magnoliopsida</taxon>
        <taxon>Liliopsida</taxon>
        <taxon>Poales</taxon>
        <taxon>Poaceae</taxon>
        <taxon>PACMAD clade</taxon>
        <taxon>Chloridoideae</taxon>
        <taxon>Eragrostideae</taxon>
        <taxon>Eragrostidinae</taxon>
        <taxon>Eragrostis</taxon>
    </lineage>
</organism>
<keyword evidence="12" id="KW-1185">Reference proteome</keyword>
<feature type="region of interest" description="Disordered" evidence="7">
    <location>
        <begin position="2725"/>
        <end position="2755"/>
    </location>
</feature>
<feature type="compositionally biased region" description="Polar residues" evidence="7">
    <location>
        <begin position="3701"/>
        <end position="3715"/>
    </location>
</feature>
<feature type="compositionally biased region" description="Basic and acidic residues" evidence="7">
    <location>
        <begin position="2518"/>
        <end position="2530"/>
    </location>
</feature>
<proteinExistence type="predicted"/>
<dbReference type="CDD" id="cd18793">
    <property type="entry name" value="SF2_C_SNF"/>
    <property type="match status" value="1"/>
</dbReference>
<keyword evidence="5" id="KW-0067">ATP-binding</keyword>
<feature type="region of interest" description="Disordered" evidence="7">
    <location>
        <begin position="3480"/>
        <end position="3546"/>
    </location>
</feature>
<keyword evidence="3" id="KW-0378">Hydrolase</keyword>
<dbReference type="InterPro" id="IPR029295">
    <property type="entry name" value="SnAC"/>
</dbReference>
<evidence type="ECO:0000256" key="1">
    <source>
        <dbReference type="ARBA" id="ARBA00004123"/>
    </source>
</evidence>
<feature type="region of interest" description="Disordered" evidence="7">
    <location>
        <begin position="2426"/>
        <end position="2566"/>
    </location>
</feature>
<feature type="region of interest" description="Disordered" evidence="7">
    <location>
        <begin position="594"/>
        <end position="619"/>
    </location>
</feature>
<feature type="region of interest" description="Disordered" evidence="7">
    <location>
        <begin position="128"/>
        <end position="311"/>
    </location>
</feature>
<dbReference type="Proteomes" id="UP000324897">
    <property type="component" value="Chromosome 3"/>
</dbReference>
<dbReference type="Pfam" id="PF14619">
    <property type="entry name" value="SnAC"/>
    <property type="match status" value="1"/>
</dbReference>
<evidence type="ECO:0000256" key="2">
    <source>
        <dbReference type="ARBA" id="ARBA00022741"/>
    </source>
</evidence>
<feature type="compositionally biased region" description="Polar residues" evidence="7">
    <location>
        <begin position="545"/>
        <end position="556"/>
    </location>
</feature>
<feature type="domain" description="HSA" evidence="10">
    <location>
        <begin position="859"/>
        <end position="931"/>
    </location>
</feature>
<feature type="region of interest" description="Disordered" evidence="7">
    <location>
        <begin position="2811"/>
        <end position="2847"/>
    </location>
</feature>
<dbReference type="PROSITE" id="PS51204">
    <property type="entry name" value="HSA"/>
    <property type="match status" value="1"/>
</dbReference>
<feature type="region of interest" description="Disordered" evidence="7">
    <location>
        <begin position="1651"/>
        <end position="1741"/>
    </location>
</feature>
<feature type="domain" description="Helicase ATP-binding" evidence="8">
    <location>
        <begin position="1041"/>
        <end position="1208"/>
    </location>
</feature>
<evidence type="ECO:0000256" key="7">
    <source>
        <dbReference type="SAM" id="MobiDB-lite"/>
    </source>
</evidence>
<dbReference type="Gene3D" id="3.40.50.300">
    <property type="entry name" value="P-loop containing nucleotide triphosphate hydrolases"/>
    <property type="match status" value="1"/>
</dbReference>
<feature type="region of interest" description="Disordered" evidence="7">
    <location>
        <begin position="3599"/>
        <end position="3621"/>
    </location>
</feature>
<dbReference type="InterPro" id="IPR014001">
    <property type="entry name" value="Helicase_ATP-bd"/>
</dbReference>
<dbReference type="GO" id="GO:0005634">
    <property type="term" value="C:nucleus"/>
    <property type="evidence" value="ECO:0007669"/>
    <property type="project" value="UniProtKB-SubCell"/>
</dbReference>
<feature type="region of interest" description="Disordered" evidence="7">
    <location>
        <begin position="3415"/>
        <end position="3439"/>
    </location>
</feature>
<feature type="region of interest" description="Disordered" evidence="7">
    <location>
        <begin position="3251"/>
        <end position="3277"/>
    </location>
</feature>
<dbReference type="GO" id="GO:0016787">
    <property type="term" value="F:hydrolase activity"/>
    <property type="evidence" value="ECO:0007669"/>
    <property type="project" value="UniProtKB-KW"/>
</dbReference>
<feature type="region of interest" description="Disordered" evidence="7">
    <location>
        <begin position="1620"/>
        <end position="1639"/>
    </location>
</feature>
<keyword evidence="6" id="KW-0539">Nucleus</keyword>
<dbReference type="CDD" id="cd17996">
    <property type="entry name" value="DEXHc_SMARCA2_SMARCA4"/>
    <property type="match status" value="1"/>
</dbReference>
<feature type="region of interest" description="Disordered" evidence="7">
    <location>
        <begin position="2290"/>
        <end position="2358"/>
    </location>
</feature>
<feature type="region of interest" description="Disordered" evidence="7">
    <location>
        <begin position="506"/>
        <end position="580"/>
    </location>
</feature>
<feature type="domain" description="Helicase C-terminal" evidence="9">
    <location>
        <begin position="1352"/>
        <end position="1498"/>
    </location>
</feature>
<gene>
    <name evidence="11" type="ORF">EJB05_45419</name>
</gene>
<feature type="compositionally biased region" description="Basic and acidic residues" evidence="7">
    <location>
        <begin position="1666"/>
        <end position="1677"/>
    </location>
</feature>
<dbReference type="InterPro" id="IPR049730">
    <property type="entry name" value="SNF2/RAD54-like_C"/>
</dbReference>
<evidence type="ECO:0000256" key="3">
    <source>
        <dbReference type="ARBA" id="ARBA00022801"/>
    </source>
</evidence>
<evidence type="ECO:0008006" key="13">
    <source>
        <dbReference type="Google" id="ProtNLM"/>
    </source>
</evidence>
<feature type="region of interest" description="Disordered" evidence="7">
    <location>
        <begin position="3684"/>
        <end position="3715"/>
    </location>
</feature>
<evidence type="ECO:0000259" key="10">
    <source>
        <dbReference type="PROSITE" id="PS51204"/>
    </source>
</evidence>
<feature type="region of interest" description="Disordered" evidence="7">
    <location>
        <begin position="1780"/>
        <end position="1870"/>
    </location>
</feature>
<sequence>MASSQHVEVEAAKLLHKLIQDSKDEPSKLATKLYVICQHMKLSGKEQSLPYQVISRAMEKVVNQHGIDMDALRSSRIPVVGGQQAGDSSSVMPKDKEIIAGQSPMIAGDASQSSGQAGLWQFPSSSADMARHGASMSGRVPAGPNRADAAAPDIHQGSMSQKSGRSSGIESPASLQMEDTRSMNSHDSLKSDEKTSKKTPSKRKRMDPKATGDLHSEENSKADAISTGHNTRKGKLVGQSVGQGQPSTGVEHEQLHALQGGTAQAPSLHGGAPFQRAHPEGPLTSSGRATPSNPFTMTQISNFPEGQAPGGVPIELQKSILGGANLFNAGFGWNQNPQIPNAKNSQGSIPNLVRPGLNVEGKVGPQGAFNSSLTPNMEFPTVSSYNSSALGGGSQFLDKGKELASGELHSAAKVAPQSGNSHGISMQERQGIIRPLQRAEAPLQEGRFSLLPNRNSGPSQMSHTSPNTPFKEQQLKQLRAQCLVFLAFRNNLQPRKVHLEIALGRGPTTESDNVGQRANENRVADGLGKENGSSRENSAMFGRQSDISRLPSTSAGSMAEVDSFSKDPENAQKKTKVEHEKSLMEVENIQQAAAMQVTSSEMRSQETASPMQSVPHQSYFQGDTRRIAPDLHMTEAENLNRNSNWGGQGPAAFGSNRQHGNQEVAVSTKGHLLDELSKDSPVPLSSHHIPADGNSNIPEIDQTPETAGPGNDVENCSRITEFVPDQSADGDADLSELDDVPSSPPKYTMTEKWILNYQKRRYSENQKKVLEQQKVHRRISASYEKLKENVNSSENLSAKTKSVIELKKLQLLSLQRRVRSEFLLDFFKPNTTEVERIKAVKKHRHGRRVKQLEKIEQKMKEERQKRIRERQKEFFADIEAHRERLEDSFKVKRERLKGFNRYVKEFHKRKERIHREKLDRIQREKINLLKNNDVEGYLRMVQDAKSDRVKQLLRETEKYLQKLGAKLQNQNAKSTDGRTSFFSETANDIEDESYQPQHYLESNEKYYQLAHSVKEVVNDQPSYLQGGKLREYQMNGLRWLVSLYNNNLNGILADEMGLGKTVQVISLLCYLMETKNDRGPFLVVVPSSVLPGWVSELNFWAPSINKIAYAGPPEERRRLFKEMIVHQKFNVLLTTYEYLMNKHDRPKLSKIQWHYIIIDEGHRIKNASCKLNADLKLYRSSHRLLLTGTPLQNNLEELWALLNFLLPNIFNSSEDFSQWFNKPFESNVDNSPDEALLSEEENLLIINRLHQVLRPFVLRRLKHKVENQLPGKTERLVRCEASAYQKLLMTRVEDNLGGIGAVKVRAVHNTVMELRNICNHPYLSQLHVEEIEGYLPKHYLPSIVRLCGKLEMLDRLLPKLKATGHRVLLFSTMTRLLDVMEDYLVWKKYKYLRLDGHTSGHERGALIDKFNDPNSQAFIFLLSIRAGGVGVNLQAADTVIIFDTDWNPQVDLQAQARAHRIGQKKEVLVLRLETVRTVEEQVRASAEHKLGVANQSITAGFFDNNTSAEDRREYLESLLRECKKEEAAPVLDDDALNDILARSEDEIDVFESIDKQRREEELAAWQKVVHDGSTSGLDPAALPSRLVTDDDLKSFCHAMKLYEQSTVVSVKTNVRRKGELGGLDTKHYGRGKRAREVRSYEDQWTEEEFEKLCQADSPDSPQRSGMLKDLDISKVIKPEVPAAESSKEPEQTMKEASPTVGDSPPAKRRRGRPRRSDVLLSPTATMDGGKQETGTSYDNISTTSSSVINSGATAAPTHSSASDVVHSILAVDINKPEIDTEVKPSSSVALSEGSAAKVGTPVHSIHDPAAPGAHKPQARGRKAQAGETPRRRGRKPKSVTSSVEDVSINPSVAGGSGGADTSCLSSYPQGNMPSSEVGAVAGLQKDLITVKLDTSLPEGGKGISPSDHEGDKGAMVATPVAKEICAGTLAPDPRNENVGLVQVTSAPAMPLASEGLSQTSHGSVADKPIEKQPAPRRRRKKTSGGEDAGVSTRQRSAMKKSDHSTYVASGEVGSGMTPTAKPIITVKERDGSSLQGASNELPNINSPLYEKSGCDSQPSTPIAVPINEATLPTGFSDTHAAHSEITSARECANSAVEGKPADLPFETPVASQDQAQNNAGKHHMVMSSGVPASNFEMVTTNQPASAQIEPSASLLQNSDKDAALHPSGVDSAASNKAPSRRRKGSAREPRTRTHSATAACERRARLAGLKQTDDVKKIEVPASSATTVCVPSTEQQGAISLRPELPTTVCESQKYPGSHVSSDIPIPVGSCVSDAGHTEERIITTITQTSAMPESEERNLPVGELQGSGKQTKMVTAAEPTPTNDEHIPGSDEKSTEVNTEETKRISTVEPAPANDEIVQDIEIDCLEQPTKMVSAAEPSPSNEEKIMMPEVHQKASEDNIPPSSAAMDTWQAKVDSSAACQTEAVCADETAKESDASLPCSTTPSDDKNTHVSTKKDDIDLRSECTPADMTDSNQDKVNVDSSQTDNFSEDFSQLADAEKEQPADQVISECNVSKSGSEKEQMKMDETLGKSAGASQTSEANESSHDTALGRYSSNDGVAAQVDDDTLRSKRTAVEVHAAVKTDAPQEAQDTLSTQSDKEMSMVEVSTDVHNDQGCHASAEEAIVTIGDNLTHSHINDGSNNTNENTIDAISTTGQQIDDTTASLPENYDLNQQSCTLHLEGDTPATTLATIESDKATGDAEIVSAGRLESSGIEIDTVGIPETASTDYKGTEGTGDLNDRGGSPQHESIPGTSYSTMGIVYEKSPTGGELTVASHLEALNSLVAEPAQETSLPDNDVVDSVDFNHVCNTEPSGDAARAERTGETVHSAEERPAVSELVETHTKPSEICGPLQNESVDAAVLETDSSGMKHGDTTTSSEHVVAAEPITETCVMHVDHKVTKPEDEYCPAAGGSASSETVMELEANEVSAAAEAGETIAACEVSKNPESHASGEVSMAVQSSDPNLASEICGHMQNESVDAAVLETDSSEMKHGDTTTSSENDVVAPEPINETSMHVDHEATKPEDGYCTAADGCASVTVMESEANEEATAAEAGETIASCEVIKDPVSHASGEVAMAVQSSDPNLVSAIEPGALNRNTQAPVFIGPSENRSPGSNDLHGTEQQTKMASVAVAVSANNKEHAEVIEAEQTKIVTASEPASTPDDQGNLMHEVHHTTGDGAVLSSSGEQGPLRDSISGGTDEDMPTCQSAEIEGDNNNSTEIVLEDIQAPCVASDKDNSTDLPATTVMTAESNKSTGDAEVACAGNSESSGGGESGTIGVQETANVADHEETIGDLNEISMHDQALPQSGNRVPGSDMQGDEVNISEETKMISAVEPAPASDEVMQGIENDHLEPTKMISAAERAPSNDEKLMMHEAHHQTSDDNIPISSAAMDTWQAKVDSSAACQTEEVCADEITKESDASLPYGKAPPPGSTKEADIGLRSEGTSVDMTDSNRDNVNVDISQTDNFSEDFSHVPAALQSNQPADQGISDCSGFENGSEKEETKTDEILGKSADDGQTYGEVNEGFHDTDGCSAQVDDDTSGSKGTTVEVHAAMSFDGPQEAQDTLSTQPDKEVSMVEVSTDVHIDQGCHVSSEEAMVTTGSDNPTHSHTDDGSNNINEVTTDRIGTTGQQMDGTTASLLENSDLNQQSCTLHLEDDTPETTLTTNESDRATCDFEIETVGIQENTDPKGTEGIADLNDKSSSPQRDGVLGTSSSTIDMVCEKAPIGGELNIASHSETPNSLMEPTQDASLSNNEEVIDSVDFKHDCNTEPSGDAVVARGELTEEMARPVERPTLAELAETQTKPTEICSPVQNESVEAEGLEKDCSELKHGDTTTSSELVVAPEQINGTGVMQVEQEDTKPEGGYCTAADGGSSSETIMKLEANEETTAEANENIPACEACKDPESHASSEVLMAVQSSDMNLASAIQSDTLNIDIQAPGNDLHGIEAEQIQIVSTSEPASTPDDQDHLIHEVHRDGVVFSFSAEQDPSQGNSGRGTDVDMPPCQSAEIEGDIVLEAVHAPCDASDKSHSTDFPASIVVTAESNRITSDMEVVCAGNSESSGAGESGTTGVQEAAAVADHEGTIGDLNDTTMHDQALAGSGDGGAPGSVLQGAESHGSEEMKIDLAPQAASNTALVGYSSSDDSDGR</sequence>
<feature type="compositionally biased region" description="Basic and acidic residues" evidence="7">
    <location>
        <begin position="3498"/>
        <end position="3515"/>
    </location>
</feature>
<dbReference type="PROSITE" id="PS51192">
    <property type="entry name" value="HELICASE_ATP_BIND_1"/>
    <property type="match status" value="1"/>
</dbReference>
<dbReference type="OrthoDB" id="5857104at2759"/>
<evidence type="ECO:0000313" key="12">
    <source>
        <dbReference type="Proteomes" id="UP000324897"/>
    </source>
</evidence>
<feature type="compositionally biased region" description="Polar residues" evidence="7">
    <location>
        <begin position="2481"/>
        <end position="2493"/>
    </location>
</feature>
<dbReference type="InterPro" id="IPR000330">
    <property type="entry name" value="SNF2_N"/>
</dbReference>
<keyword evidence="4" id="KW-0347">Helicase</keyword>
<feature type="compositionally biased region" description="Polar residues" evidence="7">
    <location>
        <begin position="283"/>
        <end position="304"/>
    </location>
</feature>
<feature type="compositionally biased region" description="Basic and acidic residues" evidence="7">
    <location>
        <begin position="563"/>
        <end position="580"/>
    </location>
</feature>
<dbReference type="GO" id="GO:0005524">
    <property type="term" value="F:ATP binding"/>
    <property type="evidence" value="ECO:0007669"/>
    <property type="project" value="UniProtKB-KW"/>
</dbReference>
<evidence type="ECO:0000313" key="11">
    <source>
        <dbReference type="EMBL" id="TVU11814.1"/>
    </source>
</evidence>
<feature type="region of interest" description="Disordered" evidence="7">
    <location>
        <begin position="2161"/>
        <end position="2197"/>
    </location>
</feature>
<dbReference type="SMART" id="SM00487">
    <property type="entry name" value="DEXDc"/>
    <property type="match status" value="1"/>
</dbReference>
<dbReference type="SMART" id="SM01314">
    <property type="entry name" value="SnAC"/>
    <property type="match status" value="1"/>
</dbReference>
<dbReference type="Pfam" id="PF00176">
    <property type="entry name" value="SNF2-rel_dom"/>
    <property type="match status" value="1"/>
</dbReference>
<dbReference type="PANTHER" id="PTHR10799">
    <property type="entry name" value="SNF2/RAD54 HELICASE FAMILY"/>
    <property type="match status" value="1"/>
</dbReference>
<comment type="subcellular location">
    <subcellularLocation>
        <location evidence="1">Nucleus</location>
    </subcellularLocation>
</comment>
<feature type="compositionally biased region" description="Basic and acidic residues" evidence="7">
    <location>
        <begin position="2324"/>
        <end position="2347"/>
    </location>
</feature>
<feature type="compositionally biased region" description="Basic and acidic residues" evidence="7">
    <location>
        <begin position="187"/>
        <end position="196"/>
    </location>
</feature>
<dbReference type="SUPFAM" id="SSF52540">
    <property type="entry name" value="P-loop containing nucleoside triphosphate hydrolases"/>
    <property type="match status" value="2"/>
</dbReference>
<dbReference type="FunFam" id="3.40.50.10810:FF:000016">
    <property type="entry name" value="Chromatin structure-remodeling complex protein SYD"/>
    <property type="match status" value="1"/>
</dbReference>
<dbReference type="Gramene" id="TVU11814">
    <property type="protein sequence ID" value="TVU11814"/>
    <property type="gene ID" value="EJB05_45419"/>
</dbReference>
<dbReference type="InterPro" id="IPR027417">
    <property type="entry name" value="P-loop_NTPase"/>
</dbReference>
<feature type="compositionally biased region" description="Basic and acidic residues" evidence="7">
    <location>
        <begin position="2446"/>
        <end position="2464"/>
    </location>
</feature>
<dbReference type="SMART" id="SM00490">
    <property type="entry name" value="HELICc"/>
    <property type="match status" value="1"/>
</dbReference>
<protein>
    <recommendedName>
        <fullName evidence="13">Chromatin structure-remodeling complex protein SYD</fullName>
    </recommendedName>
</protein>
<comment type="caution">
    <text evidence="11">The sequence shown here is derived from an EMBL/GenBank/DDBJ whole genome shotgun (WGS) entry which is preliminary data.</text>
</comment>